<dbReference type="AlphaFoldDB" id="H2XKP6"/>
<evidence type="ECO:0000256" key="5">
    <source>
        <dbReference type="ARBA" id="ARBA00035318"/>
    </source>
</evidence>
<evidence type="ECO:0000256" key="1">
    <source>
        <dbReference type="ARBA" id="ARBA00006592"/>
    </source>
</evidence>
<dbReference type="GeneTree" id="ENSGT00390000007888"/>
<dbReference type="HOGENOM" id="CLU_082438_3_1_1"/>
<evidence type="ECO:0000256" key="3">
    <source>
        <dbReference type="ARBA" id="ARBA00023274"/>
    </source>
</evidence>
<protein>
    <recommendedName>
        <fullName evidence="4">Large ribosomal subunit protein eL14</fullName>
    </recommendedName>
    <alternativeName>
        <fullName evidence="5">60S ribosomal protein L14</fullName>
    </alternativeName>
</protein>
<keyword evidence="2" id="KW-0689">Ribosomal protein</keyword>
<comment type="similarity">
    <text evidence="1">Belongs to the eukaryotic ribosomal protein eL14 family.</text>
</comment>
<dbReference type="PANTHER" id="PTHR11127">
    <property type="entry name" value="60S RIBOSOMAL PROTEIN L14"/>
    <property type="match status" value="1"/>
</dbReference>
<feature type="domain" description="Large ribosomal subunit protein eL14" evidence="6">
    <location>
        <begin position="42"/>
        <end position="115"/>
    </location>
</feature>
<sequence>KFIEIGTVVYINLGPHAGKLAAIVNVVDQNRLLVNGPCSKVPRCVVNLKQIKITQFRIKMPFGARAGVVAKAWEKANINALWAETKWAKKIESKEKKASLSDYDRYKLMKIRQKRSKIIAAEVRRLKKSAKSQ</sequence>
<dbReference type="InterPro" id="IPR008991">
    <property type="entry name" value="Translation_prot_SH3-like_sf"/>
</dbReference>
<dbReference type="Ensembl" id="ENSCINT00000032997.1">
    <property type="protein sequence ID" value="ENSCINP00000030228.1"/>
    <property type="gene ID" value="ENSCING00000020198.1"/>
</dbReference>
<dbReference type="GO" id="GO:0003735">
    <property type="term" value="F:structural constituent of ribosome"/>
    <property type="evidence" value="ECO:0000318"/>
    <property type="project" value="GO_Central"/>
</dbReference>
<keyword evidence="3" id="KW-0687">Ribonucleoprotein</keyword>
<evidence type="ECO:0000313" key="8">
    <source>
        <dbReference type="Proteomes" id="UP000008144"/>
    </source>
</evidence>
<keyword evidence="8" id="KW-1185">Reference proteome</keyword>
<accession>H2XKP6</accession>
<dbReference type="PANTHER" id="PTHR11127:SF2">
    <property type="entry name" value="LARGE RIBOSOMAL SUBUNIT PROTEIN EL14"/>
    <property type="match status" value="1"/>
</dbReference>
<dbReference type="InterPro" id="IPR014722">
    <property type="entry name" value="Rib_uL2_dom2"/>
</dbReference>
<dbReference type="GO" id="GO:0003723">
    <property type="term" value="F:RNA binding"/>
    <property type="evidence" value="ECO:0000318"/>
    <property type="project" value="GO_Central"/>
</dbReference>
<dbReference type="FunCoup" id="H2XKP6">
    <property type="interactions" value="605"/>
</dbReference>
<dbReference type="FunFam" id="2.30.30.30:FF:000119">
    <property type="entry name" value="60S ribosomal protein L14"/>
    <property type="match status" value="1"/>
</dbReference>
<dbReference type="GO" id="GO:0042273">
    <property type="term" value="P:ribosomal large subunit biogenesis"/>
    <property type="evidence" value="ECO:0000318"/>
    <property type="project" value="GO_Central"/>
</dbReference>
<evidence type="ECO:0000259" key="6">
    <source>
        <dbReference type="Pfam" id="PF01929"/>
    </source>
</evidence>
<reference evidence="7" key="2">
    <citation type="submission" date="2025-08" db="UniProtKB">
        <authorList>
            <consortium name="Ensembl"/>
        </authorList>
    </citation>
    <scope>IDENTIFICATION</scope>
</reference>
<reference evidence="7" key="3">
    <citation type="submission" date="2025-09" db="UniProtKB">
        <authorList>
            <consortium name="Ensembl"/>
        </authorList>
    </citation>
    <scope>IDENTIFICATION</scope>
</reference>
<dbReference type="CDD" id="cd23702">
    <property type="entry name" value="eL14"/>
    <property type="match status" value="1"/>
</dbReference>
<dbReference type="SUPFAM" id="SSF50104">
    <property type="entry name" value="Translation proteins SH3-like domain"/>
    <property type="match status" value="1"/>
</dbReference>
<dbReference type="STRING" id="7719.ENSCINP00000030228"/>
<dbReference type="InterPro" id="IPR002784">
    <property type="entry name" value="Ribosomal_eL14_dom"/>
</dbReference>
<dbReference type="InterPro" id="IPR039660">
    <property type="entry name" value="Ribosomal_eL14"/>
</dbReference>
<evidence type="ECO:0000313" key="7">
    <source>
        <dbReference type="Ensembl" id="ENSCINP00000030228.1"/>
    </source>
</evidence>
<dbReference type="GO" id="GO:0006412">
    <property type="term" value="P:translation"/>
    <property type="evidence" value="ECO:0007669"/>
    <property type="project" value="InterPro"/>
</dbReference>
<evidence type="ECO:0000256" key="2">
    <source>
        <dbReference type="ARBA" id="ARBA00022980"/>
    </source>
</evidence>
<reference evidence="8" key="1">
    <citation type="journal article" date="2002" name="Science">
        <title>The draft genome of Ciona intestinalis: insights into chordate and vertebrate origins.</title>
        <authorList>
            <person name="Dehal P."/>
            <person name="Satou Y."/>
            <person name="Campbell R.K."/>
            <person name="Chapman J."/>
            <person name="Degnan B."/>
            <person name="De Tomaso A."/>
            <person name="Davidson B."/>
            <person name="Di Gregorio A."/>
            <person name="Gelpke M."/>
            <person name="Goodstein D.M."/>
            <person name="Harafuji N."/>
            <person name="Hastings K.E."/>
            <person name="Ho I."/>
            <person name="Hotta K."/>
            <person name="Huang W."/>
            <person name="Kawashima T."/>
            <person name="Lemaire P."/>
            <person name="Martinez D."/>
            <person name="Meinertzhagen I.A."/>
            <person name="Necula S."/>
            <person name="Nonaka M."/>
            <person name="Putnam N."/>
            <person name="Rash S."/>
            <person name="Saiga H."/>
            <person name="Satake M."/>
            <person name="Terry A."/>
            <person name="Yamada L."/>
            <person name="Wang H.G."/>
            <person name="Awazu S."/>
            <person name="Azumi K."/>
            <person name="Boore J."/>
            <person name="Branno M."/>
            <person name="Chin-Bow S."/>
            <person name="DeSantis R."/>
            <person name="Doyle S."/>
            <person name="Francino P."/>
            <person name="Keys D.N."/>
            <person name="Haga S."/>
            <person name="Hayashi H."/>
            <person name="Hino K."/>
            <person name="Imai K.S."/>
            <person name="Inaba K."/>
            <person name="Kano S."/>
            <person name="Kobayashi K."/>
            <person name="Kobayashi M."/>
            <person name="Lee B.I."/>
            <person name="Makabe K.W."/>
            <person name="Manohar C."/>
            <person name="Matassi G."/>
            <person name="Medina M."/>
            <person name="Mochizuki Y."/>
            <person name="Mount S."/>
            <person name="Morishita T."/>
            <person name="Miura S."/>
            <person name="Nakayama A."/>
            <person name="Nishizaka S."/>
            <person name="Nomoto H."/>
            <person name="Ohta F."/>
            <person name="Oishi K."/>
            <person name="Rigoutsos I."/>
            <person name="Sano M."/>
            <person name="Sasaki A."/>
            <person name="Sasakura Y."/>
            <person name="Shoguchi E."/>
            <person name="Shin-i T."/>
            <person name="Spagnuolo A."/>
            <person name="Stainier D."/>
            <person name="Suzuki M.M."/>
            <person name="Tassy O."/>
            <person name="Takatori N."/>
            <person name="Tokuoka M."/>
            <person name="Yagi K."/>
            <person name="Yoshizaki F."/>
            <person name="Wada S."/>
            <person name="Zhang C."/>
            <person name="Hyatt P.D."/>
            <person name="Larimer F."/>
            <person name="Detter C."/>
            <person name="Doggett N."/>
            <person name="Glavina T."/>
            <person name="Hawkins T."/>
            <person name="Richardson P."/>
            <person name="Lucas S."/>
            <person name="Kohara Y."/>
            <person name="Levine M."/>
            <person name="Satoh N."/>
            <person name="Rokhsar D.S."/>
        </authorList>
    </citation>
    <scope>NUCLEOTIDE SEQUENCE [LARGE SCALE GENOMIC DNA]</scope>
</reference>
<dbReference type="OMA" id="KLCFVVD"/>
<proteinExistence type="inferred from homology"/>
<dbReference type="Proteomes" id="UP000008144">
    <property type="component" value="Unassembled WGS sequence"/>
</dbReference>
<dbReference type="GO" id="GO:0022625">
    <property type="term" value="C:cytosolic large ribosomal subunit"/>
    <property type="evidence" value="ECO:0000318"/>
    <property type="project" value="GO_Central"/>
</dbReference>
<dbReference type="InParanoid" id="H2XKP6"/>
<name>H2XKP6_CIOIN</name>
<evidence type="ECO:0000256" key="4">
    <source>
        <dbReference type="ARBA" id="ARBA00035215"/>
    </source>
</evidence>
<dbReference type="Pfam" id="PF01929">
    <property type="entry name" value="Ribosomal_L14e"/>
    <property type="match status" value="1"/>
</dbReference>
<organism evidence="7 8">
    <name type="scientific">Ciona intestinalis</name>
    <name type="common">Transparent sea squirt</name>
    <name type="synonym">Ascidia intestinalis</name>
    <dbReference type="NCBI Taxonomy" id="7719"/>
    <lineage>
        <taxon>Eukaryota</taxon>
        <taxon>Metazoa</taxon>
        <taxon>Chordata</taxon>
        <taxon>Tunicata</taxon>
        <taxon>Ascidiacea</taxon>
        <taxon>Phlebobranchia</taxon>
        <taxon>Cionidae</taxon>
        <taxon>Ciona</taxon>
    </lineage>
</organism>
<dbReference type="Gene3D" id="6.10.250.2270">
    <property type="match status" value="1"/>
</dbReference>
<dbReference type="Gene3D" id="2.30.30.30">
    <property type="match status" value="1"/>
</dbReference>